<reference evidence="1" key="1">
    <citation type="journal article" date="2022" name="Syst. Appl. Microbiol.">
        <title>Natronocalculus amylovorans gen. nov., sp. nov., and Natranaeroarchaeum aerophilus sp. nov., dominant culturable amylolytic natronoarchaea from hypersaline soda lakes in southwestern Siberia.</title>
        <authorList>
            <person name="Sorokin D.Y."/>
            <person name="Elcheninov A.G."/>
            <person name="Khizhniak T.V."/>
            <person name="Koenen M."/>
            <person name="Bale N.J."/>
            <person name="Damste J.S.S."/>
            <person name="Kublanov I.V."/>
        </authorList>
    </citation>
    <scope>NUCLEOTIDE SEQUENCE</scope>
    <source>
        <strain evidence="1">AArc-St2</strain>
    </source>
</reference>
<evidence type="ECO:0008006" key="3">
    <source>
        <dbReference type="Google" id="ProtNLM"/>
    </source>
</evidence>
<keyword evidence="2" id="KW-1185">Reference proteome</keyword>
<evidence type="ECO:0000313" key="2">
    <source>
        <dbReference type="Proteomes" id="UP001203207"/>
    </source>
</evidence>
<dbReference type="AlphaFoldDB" id="A0AAE3FY08"/>
<dbReference type="InterPro" id="IPR011050">
    <property type="entry name" value="Pectin_lyase_fold/virulence"/>
</dbReference>
<sequence>MSHKFTRRAALKAVAGGALGTALAGCATIRSQNPFATDEYPTPQTVADPLSNRPQFRYKESTTELTRVDLRGHGIDQTGETSVADVIESAAREDRLLELPPGEYMLDRTVVLEDFQRLGIRGNDATIRPATGTNEYLFMAESPDSNAEFWFEDLTFDLSESGTGGRALQARVDSQLFIKNVNVIGTLDSGPNVVRLDVTDADGHASIDQLRLPDGALPETNISGCYVGNTNEGDLHFRECVISGFPDNGLYADPPDGSITVDGGYFSNNGISNIRVNGGSLVRGAHVRCDQPRPGTNNMRGIRLTDYDAQSETEPAVVDGCRVEMYDITHSDGAIELSSQLWNAIIRNTHITVDVDDLNAIRVKPPRGALFPTATTESLVCENVVIDGSAAGGAAVLVADRDNTTFDNISISQSGADRHGIEFRRSAGHSVAAYQHSVTGESLLLDQAEVSHSS</sequence>
<organism evidence="1 2">
    <name type="scientific">Natronocalculus amylovorans</name>
    <dbReference type="NCBI Taxonomy" id="2917812"/>
    <lineage>
        <taxon>Archaea</taxon>
        <taxon>Methanobacteriati</taxon>
        <taxon>Methanobacteriota</taxon>
        <taxon>Stenosarchaea group</taxon>
        <taxon>Halobacteria</taxon>
        <taxon>Halobacteriales</taxon>
        <taxon>Haloferacaceae</taxon>
        <taxon>Natronocalculus</taxon>
    </lineage>
</organism>
<dbReference type="PROSITE" id="PS51257">
    <property type="entry name" value="PROKAR_LIPOPROTEIN"/>
    <property type="match status" value="1"/>
</dbReference>
<dbReference type="Proteomes" id="UP001203207">
    <property type="component" value="Unassembled WGS sequence"/>
</dbReference>
<gene>
    <name evidence="1" type="ORF">AArcSt2_11915</name>
</gene>
<dbReference type="SUPFAM" id="SSF51126">
    <property type="entry name" value="Pectin lyase-like"/>
    <property type="match status" value="1"/>
</dbReference>
<evidence type="ECO:0000313" key="1">
    <source>
        <dbReference type="EMBL" id="MCL9817652.1"/>
    </source>
</evidence>
<dbReference type="EMBL" id="JAKRVX010000004">
    <property type="protein sequence ID" value="MCL9817652.1"/>
    <property type="molecule type" value="Genomic_DNA"/>
</dbReference>
<name>A0AAE3FY08_9EURY</name>
<reference evidence="1" key="2">
    <citation type="submission" date="2022-02" db="EMBL/GenBank/DDBJ databases">
        <authorList>
            <person name="Elcheninov A.G."/>
            <person name="Sorokin D.Y."/>
            <person name="Kublanov I.V."/>
        </authorList>
    </citation>
    <scope>NUCLEOTIDE SEQUENCE</scope>
    <source>
        <strain evidence="1">AArc-St2</strain>
    </source>
</reference>
<comment type="caution">
    <text evidence="1">The sequence shown here is derived from an EMBL/GenBank/DDBJ whole genome shotgun (WGS) entry which is preliminary data.</text>
</comment>
<proteinExistence type="predicted"/>
<dbReference type="RefSeq" id="WP_250584895.1">
    <property type="nucleotide sequence ID" value="NZ_JAKRVX010000004.1"/>
</dbReference>
<accession>A0AAE3FY08</accession>
<dbReference type="Gene3D" id="2.160.20.10">
    <property type="entry name" value="Single-stranded right-handed beta-helix, Pectin lyase-like"/>
    <property type="match status" value="1"/>
</dbReference>
<dbReference type="InterPro" id="IPR006311">
    <property type="entry name" value="TAT_signal"/>
</dbReference>
<dbReference type="PROSITE" id="PS51318">
    <property type="entry name" value="TAT"/>
    <property type="match status" value="1"/>
</dbReference>
<dbReference type="InterPro" id="IPR012334">
    <property type="entry name" value="Pectin_lyas_fold"/>
</dbReference>
<protein>
    <recommendedName>
        <fullName evidence="3">Right-handed parallel beta-helix repeat-containing protein</fullName>
    </recommendedName>
</protein>